<evidence type="ECO:0000256" key="3">
    <source>
        <dbReference type="ARBA" id="ARBA00012438"/>
    </source>
</evidence>
<keyword evidence="4" id="KW-0597">Phosphoprotein</keyword>
<keyword evidence="6 13" id="KW-0812">Transmembrane</keyword>
<dbReference type="RefSeq" id="WP_308957022.1">
    <property type="nucleotide sequence ID" value="NZ_JAVICY010000028.1"/>
</dbReference>
<dbReference type="GO" id="GO:0005737">
    <property type="term" value="C:cytoplasm"/>
    <property type="evidence" value="ECO:0007669"/>
    <property type="project" value="UniProtKB-ARBA"/>
</dbReference>
<evidence type="ECO:0000256" key="7">
    <source>
        <dbReference type="ARBA" id="ARBA00022741"/>
    </source>
</evidence>
<dbReference type="Gene3D" id="1.20.120.620">
    <property type="entry name" value="Backbone structure of the membrane domain of e. Coli histidine kinase receptor kdpd"/>
    <property type="match status" value="1"/>
</dbReference>
<keyword evidence="9" id="KW-0067">ATP-binding</keyword>
<dbReference type="SMART" id="SM00387">
    <property type="entry name" value="HATPase_c"/>
    <property type="match status" value="1"/>
</dbReference>
<evidence type="ECO:0000256" key="11">
    <source>
        <dbReference type="ARBA" id="ARBA00023012"/>
    </source>
</evidence>
<dbReference type="InterPro" id="IPR003594">
    <property type="entry name" value="HATPase_dom"/>
</dbReference>
<evidence type="ECO:0000256" key="2">
    <source>
        <dbReference type="ARBA" id="ARBA00004141"/>
    </source>
</evidence>
<keyword evidence="7" id="KW-0547">Nucleotide-binding</keyword>
<dbReference type="FunFam" id="3.40.50.300:FF:000483">
    <property type="entry name" value="Sensor histidine kinase KdpD"/>
    <property type="match status" value="1"/>
</dbReference>
<evidence type="ECO:0000313" key="15">
    <source>
        <dbReference type="EMBL" id="MDQ9072809.1"/>
    </source>
</evidence>
<evidence type="ECO:0000256" key="13">
    <source>
        <dbReference type="SAM" id="Phobius"/>
    </source>
</evidence>
<keyword evidence="5" id="KW-0808">Transferase</keyword>
<evidence type="ECO:0000256" key="8">
    <source>
        <dbReference type="ARBA" id="ARBA00022777"/>
    </source>
</evidence>
<dbReference type="SUPFAM" id="SSF55874">
    <property type="entry name" value="ATPase domain of HSP90 chaperone/DNA topoisomerase II/histidine kinase"/>
    <property type="match status" value="1"/>
</dbReference>
<evidence type="ECO:0000256" key="6">
    <source>
        <dbReference type="ARBA" id="ARBA00022692"/>
    </source>
</evidence>
<dbReference type="SMART" id="SM00388">
    <property type="entry name" value="HisKA"/>
    <property type="match status" value="1"/>
</dbReference>
<dbReference type="GO" id="GO:0005886">
    <property type="term" value="C:plasma membrane"/>
    <property type="evidence" value="ECO:0007669"/>
    <property type="project" value="TreeGrafter"/>
</dbReference>
<feature type="transmembrane region" description="Helical" evidence="13">
    <location>
        <begin position="444"/>
        <end position="462"/>
    </location>
</feature>
<dbReference type="GO" id="GO:0000155">
    <property type="term" value="F:phosphorelay sensor kinase activity"/>
    <property type="evidence" value="ECO:0007669"/>
    <property type="project" value="InterPro"/>
</dbReference>
<feature type="transmembrane region" description="Helical" evidence="13">
    <location>
        <begin position="474"/>
        <end position="493"/>
    </location>
</feature>
<dbReference type="InterPro" id="IPR005467">
    <property type="entry name" value="His_kinase_dom"/>
</dbReference>
<dbReference type="Pfam" id="PF02518">
    <property type="entry name" value="HATPase_c"/>
    <property type="match status" value="1"/>
</dbReference>
<dbReference type="EMBL" id="JAVIDA010000026">
    <property type="protein sequence ID" value="MDQ9072809.1"/>
    <property type="molecule type" value="Genomic_DNA"/>
</dbReference>
<dbReference type="InterPro" id="IPR052023">
    <property type="entry name" value="Histidine_kinase_KdpD"/>
</dbReference>
<dbReference type="Pfam" id="PF00512">
    <property type="entry name" value="HisKA"/>
    <property type="match status" value="1"/>
</dbReference>
<comment type="catalytic activity">
    <reaction evidence="1">
        <text>ATP + protein L-histidine = ADP + protein N-phospho-L-histidine.</text>
        <dbReference type="EC" id="2.7.13.3"/>
    </reaction>
</comment>
<dbReference type="InterPro" id="IPR004358">
    <property type="entry name" value="Sig_transdc_His_kin-like_C"/>
</dbReference>
<dbReference type="InterPro" id="IPR025201">
    <property type="entry name" value="KdpD_TM"/>
</dbReference>
<dbReference type="EC" id="2.7.13.3" evidence="3"/>
<dbReference type="SUPFAM" id="SSF55781">
    <property type="entry name" value="GAF domain-like"/>
    <property type="match status" value="1"/>
</dbReference>
<dbReference type="InterPro" id="IPR003852">
    <property type="entry name" value="Sig_transdc_His_kinase_KdpD_N"/>
</dbReference>
<dbReference type="CDD" id="cd00082">
    <property type="entry name" value="HisKA"/>
    <property type="match status" value="1"/>
</dbReference>
<dbReference type="InterPro" id="IPR027417">
    <property type="entry name" value="P-loop_NTPase"/>
</dbReference>
<dbReference type="SUPFAM" id="SSF52540">
    <property type="entry name" value="P-loop containing nucleoside triphosphate hydrolases"/>
    <property type="match status" value="1"/>
</dbReference>
<comment type="subcellular location">
    <subcellularLocation>
        <location evidence="2">Membrane</location>
        <topology evidence="2">Multi-pass membrane protein</topology>
    </subcellularLocation>
</comment>
<dbReference type="Pfam" id="PF13493">
    <property type="entry name" value="DUF4118"/>
    <property type="match status" value="1"/>
</dbReference>
<dbReference type="AlphaFoldDB" id="A0AAW8JJV5"/>
<feature type="transmembrane region" description="Helical" evidence="13">
    <location>
        <begin position="419"/>
        <end position="437"/>
    </location>
</feature>
<feature type="domain" description="Histidine kinase" evidence="14">
    <location>
        <begin position="666"/>
        <end position="884"/>
    </location>
</feature>
<evidence type="ECO:0000256" key="10">
    <source>
        <dbReference type="ARBA" id="ARBA00022989"/>
    </source>
</evidence>
<accession>A0AAW8JJV5</accession>
<dbReference type="InterPro" id="IPR029016">
    <property type="entry name" value="GAF-like_dom_sf"/>
</dbReference>
<dbReference type="Pfam" id="PF02702">
    <property type="entry name" value="KdpD"/>
    <property type="match status" value="1"/>
</dbReference>
<organism evidence="15 16">
    <name type="scientific">Acinetobacter gerneri</name>
    <dbReference type="NCBI Taxonomy" id="202952"/>
    <lineage>
        <taxon>Bacteria</taxon>
        <taxon>Pseudomonadati</taxon>
        <taxon>Pseudomonadota</taxon>
        <taxon>Gammaproteobacteria</taxon>
        <taxon>Moraxellales</taxon>
        <taxon>Moraxellaceae</taxon>
        <taxon>Acinetobacter</taxon>
    </lineage>
</organism>
<evidence type="ECO:0000256" key="1">
    <source>
        <dbReference type="ARBA" id="ARBA00000085"/>
    </source>
</evidence>
<dbReference type="InterPro" id="IPR038318">
    <property type="entry name" value="KdpD_sf"/>
</dbReference>
<gene>
    <name evidence="15" type="ORF">RFH51_15225</name>
</gene>
<dbReference type="PROSITE" id="PS50109">
    <property type="entry name" value="HIS_KIN"/>
    <property type="match status" value="1"/>
</dbReference>
<dbReference type="Proteomes" id="UP001243195">
    <property type="component" value="Unassembled WGS sequence"/>
</dbReference>
<reference evidence="15" key="1">
    <citation type="submission" date="2023-08" db="EMBL/GenBank/DDBJ databases">
        <title>Emergence of clinically-relevant ST2 carbapenem-resistant Acinetobacter baumannii strains in hospital sewages in Zhejiang, East of China.</title>
        <authorList>
            <person name="Kaichao C."/>
            <person name="Zhang R."/>
        </authorList>
    </citation>
    <scope>NUCLEOTIDE SEQUENCE</scope>
    <source>
        <strain evidence="15">M-SY-60</strain>
    </source>
</reference>
<name>A0AAW8JJV5_9GAMM</name>
<dbReference type="InterPro" id="IPR036097">
    <property type="entry name" value="HisK_dim/P_sf"/>
</dbReference>
<evidence type="ECO:0000256" key="5">
    <source>
        <dbReference type="ARBA" id="ARBA00022679"/>
    </source>
</evidence>
<dbReference type="Gene3D" id="3.30.450.40">
    <property type="match status" value="1"/>
</dbReference>
<dbReference type="PANTHER" id="PTHR45569">
    <property type="entry name" value="SENSOR PROTEIN KDPD"/>
    <property type="match status" value="1"/>
</dbReference>
<dbReference type="Gene3D" id="3.30.565.10">
    <property type="entry name" value="Histidine kinase-like ATPase, C-terminal domain"/>
    <property type="match status" value="1"/>
</dbReference>
<sequence>MSENRDNKADVLLQHTKRYQSGRLTIFLGAAPGVGKTYAMLVRAHDLFQQGVDIVIAYVETHGRAETDHLVEGLPIIARKMVSYQGHQLQEMDLDAVLEKKPHIVLVDEFAHTNMPGSRHEKRWQDINELLDAGIDVFTTMNIQHLESLNDVVLQITGVRVLETVPDRVFERIRDIRLIDLPVNELIERLNQGKVYVPEQASYALKGFFTPSNLTALRELAMQTVASHVDSDVRENFAIQGIAPIPLKNHILVLIEAKGKAEALVRAGCRLAENRLATWTVVAFFKDNATSDALKLDEHSREIETALNLARQLGGMTEILYGEKHAKVLSEYAIERGISTIVLAQQHESILGKYLQPNLIDHLLKNHPKFELSIVPIQENHQVKSKHLNKRYLLSLSETLFVLLITICSIAIASLSEKYLGISEISIIFITAVVFIASKTRMMAATTAAILLFLSYDFFFILPKFTFDISAPKGFITIVAFLAAALIASRLASRLKEQVNALKAANRYNSIMQDLSQKLSVAANLEQVLDIALNQLSQNLKAKIWFNLAENAPYLEQINQHTLSQKEKISADWTFKNSQPSGKFTQTLTENEWWFLPLLASKQCIGVVGIKFEYSISQMTLEQKRLAEAMIENIAQAISRTQLTQDLELAKVSSETEKLRSALLSSVSHDLRSPLASMIGAADTLSNYRHNMNQQDQDDLLQAIHLEGERLDRYIQNLLDMTRLGHEGLTLRRDWIGVDELVGSAVRRLKRYLPKIKVNVKFSEANLSLFVHAALIEQAIFNVLENAAKFSPEDEAVELDVEKLNDQQIQISITDQGQGIPEDERNRIFDMFYTMQRGDRGQYGTGLGLTIVKAIIGAHMGQISASSGRQQKGTCIRIVLPIQQMISA</sequence>
<evidence type="ECO:0000256" key="12">
    <source>
        <dbReference type="ARBA" id="ARBA00023136"/>
    </source>
</evidence>
<evidence type="ECO:0000313" key="16">
    <source>
        <dbReference type="Proteomes" id="UP001243195"/>
    </source>
</evidence>
<dbReference type="Gene3D" id="3.40.50.300">
    <property type="entry name" value="P-loop containing nucleotide triphosphate hydrolases"/>
    <property type="match status" value="1"/>
</dbReference>
<dbReference type="InterPro" id="IPR036890">
    <property type="entry name" value="HATPase_C_sf"/>
</dbReference>
<dbReference type="InterPro" id="IPR003661">
    <property type="entry name" value="HisK_dim/P_dom"/>
</dbReference>
<dbReference type="GO" id="GO:0005524">
    <property type="term" value="F:ATP binding"/>
    <property type="evidence" value="ECO:0007669"/>
    <property type="project" value="UniProtKB-KW"/>
</dbReference>
<proteinExistence type="predicted"/>
<dbReference type="SUPFAM" id="SSF47384">
    <property type="entry name" value="Homodimeric domain of signal transducing histidine kinase"/>
    <property type="match status" value="1"/>
</dbReference>
<keyword evidence="8 15" id="KW-0418">Kinase</keyword>
<keyword evidence="10 13" id="KW-1133">Transmembrane helix</keyword>
<dbReference type="PANTHER" id="PTHR45569:SF1">
    <property type="entry name" value="SENSOR PROTEIN KDPD"/>
    <property type="match status" value="1"/>
</dbReference>
<keyword evidence="11" id="KW-0902">Two-component regulatory system</keyword>
<evidence type="ECO:0000256" key="4">
    <source>
        <dbReference type="ARBA" id="ARBA00022553"/>
    </source>
</evidence>
<evidence type="ECO:0000256" key="9">
    <source>
        <dbReference type="ARBA" id="ARBA00022840"/>
    </source>
</evidence>
<dbReference type="PRINTS" id="PR00344">
    <property type="entry name" value="BCTRLSENSOR"/>
</dbReference>
<keyword evidence="12 13" id="KW-0472">Membrane</keyword>
<protein>
    <recommendedName>
        <fullName evidence="3">histidine kinase</fullName>
        <ecNumber evidence="3">2.7.13.3</ecNumber>
    </recommendedName>
</protein>
<dbReference type="Gene3D" id="3.40.50.620">
    <property type="entry name" value="HUPs"/>
    <property type="match status" value="1"/>
</dbReference>
<dbReference type="Gene3D" id="1.10.287.130">
    <property type="match status" value="1"/>
</dbReference>
<dbReference type="InterPro" id="IPR014729">
    <property type="entry name" value="Rossmann-like_a/b/a_fold"/>
</dbReference>
<feature type="transmembrane region" description="Helical" evidence="13">
    <location>
        <begin position="392"/>
        <end position="413"/>
    </location>
</feature>
<comment type="caution">
    <text evidence="15">The sequence shown here is derived from an EMBL/GenBank/DDBJ whole genome shotgun (WGS) entry which is preliminary data.</text>
</comment>
<evidence type="ECO:0000259" key="14">
    <source>
        <dbReference type="PROSITE" id="PS50109"/>
    </source>
</evidence>